<dbReference type="InterPro" id="IPR025161">
    <property type="entry name" value="IS402-like_dom"/>
</dbReference>
<sequence>METQAYLFDLSEYQWQLIASCIPPARFGGRPRSADTRAVVSAIFYKEMTGCPWRQLPADLPPWPTVYAYFRQWQDSGVWRRICGVLDTSFVRESSAA</sequence>
<dbReference type="Proteomes" id="UP001054846">
    <property type="component" value="Chromosome"/>
</dbReference>
<feature type="domain" description="Insertion element IS402-like" evidence="1">
    <location>
        <begin position="10"/>
        <end position="82"/>
    </location>
</feature>
<reference evidence="2 3" key="1">
    <citation type="journal article" date="2021" name="Genome Biol. Evol.">
        <title>Complete Genome Sequencing of a Novel Gloeobacter Species from a Waterfall Cave in Mexico.</title>
        <authorList>
            <person name="Saw J.H."/>
            <person name="Cardona T."/>
            <person name="Montejano G."/>
        </authorList>
    </citation>
    <scope>NUCLEOTIDE SEQUENCE [LARGE SCALE GENOMIC DNA]</scope>
    <source>
        <strain evidence="2">MG652769</strain>
    </source>
</reference>
<gene>
    <name evidence="2" type="ORF">ISF26_18370</name>
</gene>
<dbReference type="EMBL" id="CP063845">
    <property type="protein sequence ID" value="UFP93726.1"/>
    <property type="molecule type" value="Genomic_DNA"/>
</dbReference>
<protein>
    <submittedName>
        <fullName evidence="2">Transposase</fullName>
    </submittedName>
</protein>
<accession>A0ABY3PJ95</accession>
<dbReference type="RefSeq" id="WP_230840780.1">
    <property type="nucleotide sequence ID" value="NZ_CP063845.1"/>
</dbReference>
<evidence type="ECO:0000259" key="1">
    <source>
        <dbReference type="Pfam" id="PF13340"/>
    </source>
</evidence>
<dbReference type="PANTHER" id="PTHR30007">
    <property type="entry name" value="PHP DOMAIN PROTEIN"/>
    <property type="match status" value="1"/>
</dbReference>
<keyword evidence="3" id="KW-1185">Reference proteome</keyword>
<proteinExistence type="predicted"/>
<dbReference type="PANTHER" id="PTHR30007:SF0">
    <property type="entry name" value="TRANSPOSASE"/>
    <property type="match status" value="1"/>
</dbReference>
<evidence type="ECO:0000313" key="2">
    <source>
        <dbReference type="EMBL" id="UFP93726.1"/>
    </source>
</evidence>
<dbReference type="Pfam" id="PF13340">
    <property type="entry name" value="DUF4096"/>
    <property type="match status" value="1"/>
</dbReference>
<organism evidence="2 3">
    <name type="scientific">Gloeobacter morelensis MG652769</name>
    <dbReference type="NCBI Taxonomy" id="2781736"/>
    <lineage>
        <taxon>Bacteria</taxon>
        <taxon>Bacillati</taxon>
        <taxon>Cyanobacteriota</taxon>
        <taxon>Cyanophyceae</taxon>
        <taxon>Gloeobacterales</taxon>
        <taxon>Gloeobacteraceae</taxon>
        <taxon>Gloeobacter</taxon>
        <taxon>Gloeobacter morelensis</taxon>
    </lineage>
</organism>
<evidence type="ECO:0000313" key="3">
    <source>
        <dbReference type="Proteomes" id="UP001054846"/>
    </source>
</evidence>
<name>A0ABY3PJ95_9CYAN</name>